<feature type="transmembrane region" description="Helical" evidence="10">
    <location>
        <begin position="76"/>
        <end position="92"/>
    </location>
</feature>
<dbReference type="RefSeq" id="WP_061981193.1">
    <property type="nucleotide sequence ID" value="NZ_FOPQ01000005.1"/>
</dbReference>
<keyword evidence="5" id="KW-0547">Nucleotide-binding</keyword>
<keyword evidence="6 12" id="KW-0418">Kinase</keyword>
<reference evidence="12 14" key="1">
    <citation type="submission" date="2015-12" db="EMBL/GenBank/DDBJ databases">
        <title>Amycolatopsis regifaucium genome sequencing and assembly.</title>
        <authorList>
            <person name="Mayilraj S."/>
        </authorList>
    </citation>
    <scope>NUCLEOTIDE SEQUENCE [LARGE SCALE GENOMIC DNA]</scope>
    <source>
        <strain evidence="12 14">GY080</strain>
    </source>
</reference>
<evidence type="ECO:0000256" key="5">
    <source>
        <dbReference type="ARBA" id="ARBA00022741"/>
    </source>
</evidence>
<dbReference type="Gene3D" id="1.20.5.1930">
    <property type="match status" value="1"/>
</dbReference>
<feature type="domain" description="Signal transduction histidine kinase subgroup 3 dimerisation and phosphoacceptor" evidence="11">
    <location>
        <begin position="178"/>
        <end position="243"/>
    </location>
</feature>
<keyword evidence="10" id="KW-0812">Transmembrane</keyword>
<evidence type="ECO:0000256" key="8">
    <source>
        <dbReference type="ARBA" id="ARBA00023012"/>
    </source>
</evidence>
<evidence type="ECO:0000256" key="3">
    <source>
        <dbReference type="ARBA" id="ARBA00022553"/>
    </source>
</evidence>
<feature type="region of interest" description="Disordered" evidence="9">
    <location>
        <begin position="362"/>
        <end position="400"/>
    </location>
</feature>
<dbReference type="GO" id="GO:0005524">
    <property type="term" value="F:ATP binding"/>
    <property type="evidence" value="ECO:0007669"/>
    <property type="project" value="UniProtKB-KW"/>
</dbReference>
<dbReference type="EMBL" id="LQCI01000004">
    <property type="protein sequence ID" value="KZB86836.1"/>
    <property type="molecule type" value="Genomic_DNA"/>
</dbReference>
<evidence type="ECO:0000256" key="6">
    <source>
        <dbReference type="ARBA" id="ARBA00022777"/>
    </source>
</evidence>
<keyword evidence="10" id="KW-1133">Transmembrane helix</keyword>
<dbReference type="EMBL" id="LOBU02000007">
    <property type="protein sequence ID" value="OKA09267.1"/>
    <property type="molecule type" value="Genomic_DNA"/>
</dbReference>
<dbReference type="GO" id="GO:0046983">
    <property type="term" value="F:protein dimerization activity"/>
    <property type="evidence" value="ECO:0007669"/>
    <property type="project" value="InterPro"/>
</dbReference>
<organism evidence="12 14">
    <name type="scientific">Amycolatopsis regifaucium</name>
    <dbReference type="NCBI Taxonomy" id="546365"/>
    <lineage>
        <taxon>Bacteria</taxon>
        <taxon>Bacillati</taxon>
        <taxon>Actinomycetota</taxon>
        <taxon>Actinomycetes</taxon>
        <taxon>Pseudonocardiales</taxon>
        <taxon>Pseudonocardiaceae</taxon>
        <taxon>Amycolatopsis</taxon>
    </lineage>
</organism>
<keyword evidence="3" id="KW-0597">Phosphoprotein</keyword>
<reference evidence="13 15" key="2">
    <citation type="submission" date="2016-11" db="EMBL/GenBank/DDBJ databases">
        <title>Genome sequencing of Amycolatopsis regifaucium.</title>
        <authorList>
            <person name="Mayilraj S."/>
            <person name="Kaur N."/>
        </authorList>
    </citation>
    <scope>NUCLEOTIDE SEQUENCE [LARGE SCALE GENOMIC DNA]</scope>
    <source>
        <strain evidence="13 15">GY080</strain>
    </source>
</reference>
<dbReference type="Gene3D" id="3.30.565.10">
    <property type="entry name" value="Histidine kinase-like ATPase, C-terminal domain"/>
    <property type="match status" value="1"/>
</dbReference>
<dbReference type="Proteomes" id="UP000186883">
    <property type="component" value="Unassembled WGS sequence"/>
</dbReference>
<dbReference type="AlphaFoldDB" id="A0A154MRB1"/>
<keyword evidence="15" id="KW-1185">Reference proteome</keyword>
<comment type="catalytic activity">
    <reaction evidence="1">
        <text>ATP + protein L-histidine = ADP + protein N-phospho-L-histidine.</text>
        <dbReference type="EC" id="2.7.13.3"/>
    </reaction>
</comment>
<evidence type="ECO:0000256" key="7">
    <source>
        <dbReference type="ARBA" id="ARBA00022840"/>
    </source>
</evidence>
<evidence type="ECO:0000256" key="4">
    <source>
        <dbReference type="ARBA" id="ARBA00022679"/>
    </source>
</evidence>
<dbReference type="Pfam" id="PF07730">
    <property type="entry name" value="HisKA_3"/>
    <property type="match status" value="1"/>
</dbReference>
<dbReference type="CDD" id="cd16917">
    <property type="entry name" value="HATPase_UhpB-NarQ-NarX-like"/>
    <property type="match status" value="1"/>
</dbReference>
<dbReference type="OrthoDB" id="227596at2"/>
<dbReference type="SUPFAM" id="SSF55874">
    <property type="entry name" value="ATPase domain of HSP90 chaperone/DNA topoisomerase II/histidine kinase"/>
    <property type="match status" value="1"/>
</dbReference>
<gene>
    <name evidence="13" type="ORF">ATP06_0207200</name>
    <name evidence="12" type="ORF">AVL48_24645</name>
</gene>
<dbReference type="Proteomes" id="UP000076321">
    <property type="component" value="Unassembled WGS sequence"/>
</dbReference>
<feature type="transmembrane region" description="Helical" evidence="10">
    <location>
        <begin position="53"/>
        <end position="70"/>
    </location>
</feature>
<feature type="transmembrane region" description="Helical" evidence="10">
    <location>
        <begin position="99"/>
        <end position="118"/>
    </location>
</feature>
<proteinExistence type="predicted"/>
<keyword evidence="10" id="KW-0472">Membrane</keyword>
<keyword evidence="4" id="KW-0808">Transferase</keyword>
<evidence type="ECO:0000256" key="10">
    <source>
        <dbReference type="SAM" id="Phobius"/>
    </source>
</evidence>
<dbReference type="PANTHER" id="PTHR24421">
    <property type="entry name" value="NITRATE/NITRITE SENSOR PROTEIN NARX-RELATED"/>
    <property type="match status" value="1"/>
</dbReference>
<evidence type="ECO:0000259" key="11">
    <source>
        <dbReference type="Pfam" id="PF07730"/>
    </source>
</evidence>
<evidence type="ECO:0000256" key="9">
    <source>
        <dbReference type="SAM" id="MobiDB-lite"/>
    </source>
</evidence>
<dbReference type="InterPro" id="IPR011712">
    <property type="entry name" value="Sig_transdc_His_kin_sub3_dim/P"/>
</dbReference>
<evidence type="ECO:0000256" key="2">
    <source>
        <dbReference type="ARBA" id="ARBA00012438"/>
    </source>
</evidence>
<protein>
    <recommendedName>
        <fullName evidence="2">histidine kinase</fullName>
        <ecNumber evidence="2">2.7.13.3</ecNumber>
    </recommendedName>
</protein>
<dbReference type="GO" id="GO:0000155">
    <property type="term" value="F:phosphorelay sensor kinase activity"/>
    <property type="evidence" value="ECO:0007669"/>
    <property type="project" value="InterPro"/>
</dbReference>
<dbReference type="GO" id="GO:0016020">
    <property type="term" value="C:membrane"/>
    <property type="evidence" value="ECO:0007669"/>
    <property type="project" value="InterPro"/>
</dbReference>
<evidence type="ECO:0000313" key="12">
    <source>
        <dbReference type="EMBL" id="KZB86836.1"/>
    </source>
</evidence>
<feature type="transmembrane region" description="Helical" evidence="10">
    <location>
        <begin position="411"/>
        <end position="439"/>
    </location>
</feature>
<evidence type="ECO:0000256" key="1">
    <source>
        <dbReference type="ARBA" id="ARBA00000085"/>
    </source>
</evidence>
<sequence>MRRGRRLVMDVALWLGLCGWVTIDAGSSTKHWELLFGLTATTAAIAVSRRYPLVSLIIAMLASFIVLGSFGGRVPIWEGFLLVAVSYLAGYRQPVAKPMLRVFTVISVIAVPVALLWSEDGFSAWGALLGILVFASVTPWLLGRYIRQREDMARDGWRRAEEMESRQRLIADRARLRERARIASDMHDSLGHELSLIAVRAAALEVAGGLDERQRQAAGELRQSAATATERLREIIGVLREEDAPTEPVDESIDELLDRARASGMLIESSVDAPVDGEPGMVDRAAYRVVQESMTNVVKHAPGAAVTVRVVRSAGQTDVVVTNAPPPAGPLPGRSSGRRGLIGLRERVRLVGGTLRAAPSGGGFEVSATLPHDAAPSEESPESQAAMDAEVGQSTSARELERARRDVRRSLIQAIVVPIGLFGLVVGISGVVFLVQWYGSELPRGAYERIRVGQTRAEIAPVLPGGQRIARPRMVEPPVPAGAICEYYGTERTVFNLNYEVYRLCFADGKLVAKDVISEDEQRGNPDDPGGAGR</sequence>
<keyword evidence="7" id="KW-0067">ATP-binding</keyword>
<dbReference type="InterPro" id="IPR050482">
    <property type="entry name" value="Sensor_HK_TwoCompSys"/>
</dbReference>
<name>A0A154MRB1_9PSEU</name>
<evidence type="ECO:0000313" key="15">
    <source>
        <dbReference type="Proteomes" id="UP000186883"/>
    </source>
</evidence>
<evidence type="ECO:0000313" key="13">
    <source>
        <dbReference type="EMBL" id="OKA09267.1"/>
    </source>
</evidence>
<dbReference type="PANTHER" id="PTHR24421:SF10">
    <property type="entry name" value="NITRATE_NITRITE SENSOR PROTEIN NARQ"/>
    <property type="match status" value="1"/>
</dbReference>
<comment type="caution">
    <text evidence="12">The sequence shown here is derived from an EMBL/GenBank/DDBJ whole genome shotgun (WGS) entry which is preliminary data.</text>
</comment>
<feature type="transmembrane region" description="Helical" evidence="10">
    <location>
        <begin position="124"/>
        <end position="142"/>
    </location>
</feature>
<evidence type="ECO:0000313" key="14">
    <source>
        <dbReference type="Proteomes" id="UP000076321"/>
    </source>
</evidence>
<keyword evidence="8" id="KW-0902">Two-component regulatory system</keyword>
<dbReference type="InterPro" id="IPR036890">
    <property type="entry name" value="HATPase_C_sf"/>
</dbReference>
<accession>A0A154MRB1</accession>
<dbReference type="EC" id="2.7.13.3" evidence="2"/>